<proteinExistence type="predicted"/>
<reference evidence="2" key="1">
    <citation type="submission" date="2016-10" db="EMBL/GenBank/DDBJ databases">
        <authorList>
            <person name="Varghese N."/>
            <person name="Submissions S."/>
        </authorList>
    </citation>
    <scope>NUCLEOTIDE SEQUENCE [LARGE SCALE GENOMIC DNA]</scope>
    <source>
        <strain evidence="2">CGMCC 1.8975</strain>
    </source>
</reference>
<gene>
    <name evidence="1" type="ORF">SAMN04488069_12913</name>
</gene>
<organism evidence="1 2">
    <name type="scientific">Hymenobacter psychrophilus</name>
    <dbReference type="NCBI Taxonomy" id="651662"/>
    <lineage>
        <taxon>Bacteria</taxon>
        <taxon>Pseudomonadati</taxon>
        <taxon>Bacteroidota</taxon>
        <taxon>Cytophagia</taxon>
        <taxon>Cytophagales</taxon>
        <taxon>Hymenobacteraceae</taxon>
        <taxon>Hymenobacter</taxon>
    </lineage>
</organism>
<name>A0A1H3PDU8_9BACT</name>
<dbReference type="Proteomes" id="UP000199249">
    <property type="component" value="Unassembled WGS sequence"/>
</dbReference>
<dbReference type="EMBL" id="FNOV01000029">
    <property type="protein sequence ID" value="SDY99250.1"/>
    <property type="molecule type" value="Genomic_DNA"/>
</dbReference>
<evidence type="ECO:0000313" key="1">
    <source>
        <dbReference type="EMBL" id="SDY99250.1"/>
    </source>
</evidence>
<dbReference type="RefSeq" id="WP_175471076.1">
    <property type="nucleotide sequence ID" value="NZ_FNOV01000029.1"/>
</dbReference>
<accession>A0A1H3PDU8</accession>
<sequence length="56" mass="6053">MKNYHTLDTPMAAAMKATIAARAAAFAAPVKVPSLSRIICPLSQLSERVRQRVATK</sequence>
<evidence type="ECO:0000313" key="2">
    <source>
        <dbReference type="Proteomes" id="UP000199249"/>
    </source>
</evidence>
<keyword evidence="2" id="KW-1185">Reference proteome</keyword>
<protein>
    <submittedName>
        <fullName evidence="1">Uncharacterized protein</fullName>
    </submittedName>
</protein>
<dbReference type="AlphaFoldDB" id="A0A1H3PDU8"/>
<dbReference type="STRING" id="651662.SAMN04488069_12913"/>